<protein>
    <submittedName>
        <fullName evidence="1">Uncharacterized protein</fullName>
    </submittedName>
</protein>
<reference evidence="1 2" key="1">
    <citation type="journal article" date="2016" name="Nat. Commun.">
        <title>Thousands of microbial genomes shed light on interconnected biogeochemical processes in an aquifer system.</title>
        <authorList>
            <person name="Anantharaman K."/>
            <person name="Brown C.T."/>
            <person name="Hug L.A."/>
            <person name="Sharon I."/>
            <person name="Castelle C.J."/>
            <person name="Probst A.J."/>
            <person name="Thomas B.C."/>
            <person name="Singh A."/>
            <person name="Wilkins M.J."/>
            <person name="Karaoz U."/>
            <person name="Brodie E.L."/>
            <person name="Williams K.H."/>
            <person name="Hubbard S.S."/>
            <person name="Banfield J.F."/>
        </authorList>
    </citation>
    <scope>NUCLEOTIDE SEQUENCE [LARGE SCALE GENOMIC DNA]</scope>
</reference>
<comment type="caution">
    <text evidence="1">The sequence shown here is derived from an EMBL/GenBank/DDBJ whole genome shotgun (WGS) entry which is preliminary data.</text>
</comment>
<name>A0A1F4S8D4_UNCSA</name>
<accession>A0A1F4S8D4</accession>
<dbReference type="Proteomes" id="UP000177905">
    <property type="component" value="Unassembled WGS sequence"/>
</dbReference>
<evidence type="ECO:0000313" key="1">
    <source>
        <dbReference type="EMBL" id="OGC16708.1"/>
    </source>
</evidence>
<gene>
    <name evidence="1" type="ORF">A2290_09355</name>
</gene>
<proteinExistence type="predicted"/>
<evidence type="ECO:0000313" key="2">
    <source>
        <dbReference type="Proteomes" id="UP000177905"/>
    </source>
</evidence>
<organism evidence="1 2">
    <name type="scientific">candidate division WOR-1 bacterium RIFOXYB2_FULL_36_35</name>
    <dbReference type="NCBI Taxonomy" id="1802578"/>
    <lineage>
        <taxon>Bacteria</taxon>
        <taxon>Bacillati</taxon>
        <taxon>Saganbacteria</taxon>
    </lineage>
</organism>
<dbReference type="EMBL" id="MEUA01000004">
    <property type="protein sequence ID" value="OGC16708.1"/>
    <property type="molecule type" value="Genomic_DNA"/>
</dbReference>
<dbReference type="AlphaFoldDB" id="A0A1F4S8D4"/>
<sequence>MILKISVFFWKGDNEGRRHTNLPFKYRPSLYCLAIFMPMEKDEFHSDEERILNKKIKSD</sequence>